<feature type="region of interest" description="Disordered" evidence="1">
    <location>
        <begin position="271"/>
        <end position="432"/>
    </location>
</feature>
<evidence type="ECO:0000313" key="2">
    <source>
        <dbReference type="EMBL" id="GAQ89732.1"/>
    </source>
</evidence>
<dbReference type="AlphaFoldDB" id="A0A1Y1II30"/>
<feature type="region of interest" description="Disordered" evidence="1">
    <location>
        <begin position="123"/>
        <end position="245"/>
    </location>
</feature>
<feature type="compositionally biased region" description="Low complexity" evidence="1">
    <location>
        <begin position="173"/>
        <end position="188"/>
    </location>
</feature>
<name>A0A1Y1II30_KLENI</name>
<dbReference type="EMBL" id="DF237505">
    <property type="protein sequence ID" value="GAQ89732.1"/>
    <property type="molecule type" value="Genomic_DNA"/>
</dbReference>
<organism evidence="2 3">
    <name type="scientific">Klebsormidium nitens</name>
    <name type="common">Green alga</name>
    <name type="synonym">Ulothrix nitens</name>
    <dbReference type="NCBI Taxonomy" id="105231"/>
    <lineage>
        <taxon>Eukaryota</taxon>
        <taxon>Viridiplantae</taxon>
        <taxon>Streptophyta</taxon>
        <taxon>Klebsormidiophyceae</taxon>
        <taxon>Klebsormidiales</taxon>
        <taxon>Klebsormidiaceae</taxon>
        <taxon>Klebsormidium</taxon>
    </lineage>
</organism>
<evidence type="ECO:0000313" key="3">
    <source>
        <dbReference type="Proteomes" id="UP000054558"/>
    </source>
</evidence>
<reference evidence="2 3" key="1">
    <citation type="journal article" date="2014" name="Nat. Commun.">
        <title>Klebsormidium flaccidum genome reveals primary factors for plant terrestrial adaptation.</title>
        <authorList>
            <person name="Hori K."/>
            <person name="Maruyama F."/>
            <person name="Fujisawa T."/>
            <person name="Togashi T."/>
            <person name="Yamamoto N."/>
            <person name="Seo M."/>
            <person name="Sato S."/>
            <person name="Yamada T."/>
            <person name="Mori H."/>
            <person name="Tajima N."/>
            <person name="Moriyama T."/>
            <person name="Ikeuchi M."/>
            <person name="Watanabe M."/>
            <person name="Wada H."/>
            <person name="Kobayashi K."/>
            <person name="Saito M."/>
            <person name="Masuda T."/>
            <person name="Sasaki-Sekimoto Y."/>
            <person name="Mashiguchi K."/>
            <person name="Awai K."/>
            <person name="Shimojima M."/>
            <person name="Masuda S."/>
            <person name="Iwai M."/>
            <person name="Nobusawa T."/>
            <person name="Narise T."/>
            <person name="Kondo S."/>
            <person name="Saito H."/>
            <person name="Sato R."/>
            <person name="Murakawa M."/>
            <person name="Ihara Y."/>
            <person name="Oshima-Yamada Y."/>
            <person name="Ohtaka K."/>
            <person name="Satoh M."/>
            <person name="Sonobe K."/>
            <person name="Ishii M."/>
            <person name="Ohtani R."/>
            <person name="Kanamori-Sato M."/>
            <person name="Honoki R."/>
            <person name="Miyazaki D."/>
            <person name="Mochizuki H."/>
            <person name="Umetsu J."/>
            <person name="Higashi K."/>
            <person name="Shibata D."/>
            <person name="Kamiya Y."/>
            <person name="Sato N."/>
            <person name="Nakamura Y."/>
            <person name="Tabata S."/>
            <person name="Ida S."/>
            <person name="Kurokawa K."/>
            <person name="Ohta H."/>
        </authorList>
    </citation>
    <scope>NUCLEOTIDE SEQUENCE [LARGE SCALE GENOMIC DNA]</scope>
    <source>
        <strain evidence="2 3">NIES-2285</strain>
    </source>
</reference>
<gene>
    <name evidence="2" type="ORF">KFL_005560110</name>
</gene>
<feature type="region of interest" description="Disordered" evidence="1">
    <location>
        <begin position="452"/>
        <end position="478"/>
    </location>
</feature>
<evidence type="ECO:0000256" key="1">
    <source>
        <dbReference type="SAM" id="MobiDB-lite"/>
    </source>
</evidence>
<dbReference type="Proteomes" id="UP000054558">
    <property type="component" value="Unassembled WGS sequence"/>
</dbReference>
<accession>A0A1Y1II30</accession>
<feature type="compositionally biased region" description="Polar residues" evidence="1">
    <location>
        <begin position="189"/>
        <end position="227"/>
    </location>
</feature>
<feature type="compositionally biased region" description="Basic residues" evidence="1">
    <location>
        <begin position="126"/>
        <end position="153"/>
    </location>
</feature>
<sequence length="478" mass="52270">MAAPLPHNILQTLPTLMNMRGKGFPIFVDERTDPNRTTPDKRPIVTYFVGADIKNLQGEDVLYPWEENTEGREVETAYLCKRAMRRLYDYKGWNYYEEGENLDPHHDPMGEPDVPGLGELIFKSKEGKKRKSRPKKPRGSPRKPRGTPKKARPSPRPSSESEEEGSADERGEANASSGSAEEAVEPPSLTQLLGLSVEQQPIGNPEGDTNQPMDTAPQTSTLDQAPDTTAGPEISMTSTEIRQKFDEDLSGVDPLFQSEVHWSGLSEGFTDMLMGSPGLPVQSQESIPEPAVFPSSVQPESGPVQLESPRSSEPAVFPSSAQPESGPVQLESPWSPEVFPSSAQPSLGCSELHGSSWGASQELPSPGELAREPSQESLFTWGPADSAQPLPDLPEHQMSPELFPDNDNTSMSEFLRRLGVEPGPEAESPQPSFYALLGLESALLHLTLDAESKPMRKRAVKGNVTPRELQFSRVTEAP</sequence>
<keyword evidence="3" id="KW-1185">Reference proteome</keyword>
<protein>
    <submittedName>
        <fullName evidence="2">Uncharacterized protein</fullName>
    </submittedName>
</protein>
<proteinExistence type="predicted"/>